<feature type="transmembrane region" description="Helical" evidence="1">
    <location>
        <begin position="215"/>
        <end position="236"/>
    </location>
</feature>
<feature type="transmembrane region" description="Helical" evidence="1">
    <location>
        <begin position="148"/>
        <end position="169"/>
    </location>
</feature>
<proteinExistence type="predicted"/>
<dbReference type="Pfam" id="PF12730">
    <property type="entry name" value="ABC2_membrane_4"/>
    <property type="match status" value="1"/>
</dbReference>
<sequence length="255" mass="27168">MATMIRLELLKLRRTSLLWVGTAAGMLAILVSFYLAAADHMTQYTVAIFMGNLAANNRSSLFPFVAVLTVGRMMEWERTSRTLPGLLTVPVRFPALLGAKLAAGLPLTVGYSLLQWVLGILCCLVLRLPGIAAMPLLADLLVLTGSNLCVYVAVLPIIALAAQFAGGYIPGTVFAVFYGFCSIFISGHGLAAAYPVSAVTMLLERDRTQPTAQDTVCAAVSLVCTAALAVVLTATARDRTREKPPAAPAQKRRGR</sequence>
<dbReference type="Proteomes" id="UP000782880">
    <property type="component" value="Unassembled WGS sequence"/>
</dbReference>
<accession>A0A921IJX5</accession>
<keyword evidence="1" id="KW-0472">Membrane</keyword>
<gene>
    <name evidence="2" type="ORF">K8V20_00785</name>
</gene>
<keyword evidence="1" id="KW-0812">Transmembrane</keyword>
<name>A0A921IJX5_9FIRM</name>
<dbReference type="EMBL" id="DYVE01000025">
    <property type="protein sequence ID" value="HJG27172.1"/>
    <property type="molecule type" value="Genomic_DNA"/>
</dbReference>
<evidence type="ECO:0000313" key="2">
    <source>
        <dbReference type="EMBL" id="HJG27172.1"/>
    </source>
</evidence>
<evidence type="ECO:0000313" key="3">
    <source>
        <dbReference type="Proteomes" id="UP000782880"/>
    </source>
</evidence>
<keyword evidence="1" id="KW-1133">Transmembrane helix</keyword>
<protein>
    <submittedName>
        <fullName evidence="2">ABC transporter permease</fullName>
    </submittedName>
</protein>
<feature type="transmembrane region" description="Helical" evidence="1">
    <location>
        <begin position="175"/>
        <end position="203"/>
    </location>
</feature>
<feature type="transmembrane region" description="Helical" evidence="1">
    <location>
        <begin position="57"/>
        <end position="74"/>
    </location>
</feature>
<reference evidence="2" key="1">
    <citation type="journal article" date="2021" name="PeerJ">
        <title>Extensive microbial diversity within the chicken gut microbiome revealed by metagenomics and culture.</title>
        <authorList>
            <person name="Gilroy R."/>
            <person name="Ravi A."/>
            <person name="Getino M."/>
            <person name="Pursley I."/>
            <person name="Horton D.L."/>
            <person name="Alikhan N.F."/>
            <person name="Baker D."/>
            <person name="Gharbi K."/>
            <person name="Hall N."/>
            <person name="Watson M."/>
            <person name="Adriaenssens E.M."/>
            <person name="Foster-Nyarko E."/>
            <person name="Jarju S."/>
            <person name="Secka A."/>
            <person name="Antonio M."/>
            <person name="Oren A."/>
            <person name="Chaudhuri R.R."/>
            <person name="La Ragione R."/>
            <person name="Hildebrand F."/>
            <person name="Pallen M.J."/>
        </authorList>
    </citation>
    <scope>NUCLEOTIDE SEQUENCE</scope>
    <source>
        <strain evidence="2">ChiBcec21-2208</strain>
    </source>
</reference>
<comment type="caution">
    <text evidence="2">The sequence shown here is derived from an EMBL/GenBank/DDBJ whole genome shotgun (WGS) entry which is preliminary data.</text>
</comment>
<reference evidence="2" key="2">
    <citation type="submission" date="2021-09" db="EMBL/GenBank/DDBJ databases">
        <authorList>
            <person name="Gilroy R."/>
        </authorList>
    </citation>
    <scope>NUCLEOTIDE SEQUENCE</scope>
    <source>
        <strain evidence="2">ChiBcec21-2208</strain>
    </source>
</reference>
<feature type="transmembrane region" description="Helical" evidence="1">
    <location>
        <begin position="16"/>
        <end position="37"/>
    </location>
</feature>
<organism evidence="2 3">
    <name type="scientific">Subdoligranulum variabile</name>
    <dbReference type="NCBI Taxonomy" id="214851"/>
    <lineage>
        <taxon>Bacteria</taxon>
        <taxon>Bacillati</taxon>
        <taxon>Bacillota</taxon>
        <taxon>Clostridia</taxon>
        <taxon>Eubacteriales</taxon>
        <taxon>Oscillospiraceae</taxon>
        <taxon>Subdoligranulum</taxon>
    </lineage>
</organism>
<feature type="transmembrane region" description="Helical" evidence="1">
    <location>
        <begin position="113"/>
        <end position="136"/>
    </location>
</feature>
<evidence type="ECO:0000256" key="1">
    <source>
        <dbReference type="SAM" id="Phobius"/>
    </source>
</evidence>
<dbReference type="AlphaFoldDB" id="A0A921IJX5"/>